<comment type="caution">
    <text evidence="1">The sequence shown here is derived from an EMBL/GenBank/DDBJ whole genome shotgun (WGS) entry which is preliminary data.</text>
</comment>
<keyword evidence="2" id="KW-1185">Reference proteome</keyword>
<dbReference type="RefSeq" id="XP_007721115.1">
    <property type="nucleotide sequence ID" value="XM_007722925.1"/>
</dbReference>
<evidence type="ECO:0000313" key="1">
    <source>
        <dbReference type="EMBL" id="EXJ93621.1"/>
    </source>
</evidence>
<dbReference type="OrthoDB" id="5238236at2759"/>
<evidence type="ECO:0000313" key="2">
    <source>
        <dbReference type="Proteomes" id="UP000019484"/>
    </source>
</evidence>
<reference evidence="1 2" key="1">
    <citation type="submission" date="2013-03" db="EMBL/GenBank/DDBJ databases">
        <title>The Genome Sequence of Capronia coronata CBS 617.96.</title>
        <authorList>
            <consortium name="The Broad Institute Genomics Platform"/>
            <person name="Cuomo C."/>
            <person name="de Hoog S."/>
            <person name="Gorbushina A."/>
            <person name="Walker B."/>
            <person name="Young S.K."/>
            <person name="Zeng Q."/>
            <person name="Gargeya S."/>
            <person name="Fitzgerald M."/>
            <person name="Haas B."/>
            <person name="Abouelleil A."/>
            <person name="Allen A.W."/>
            <person name="Alvarado L."/>
            <person name="Arachchi H.M."/>
            <person name="Berlin A.M."/>
            <person name="Chapman S.B."/>
            <person name="Gainer-Dewar J."/>
            <person name="Goldberg J."/>
            <person name="Griggs A."/>
            <person name="Gujja S."/>
            <person name="Hansen M."/>
            <person name="Howarth C."/>
            <person name="Imamovic A."/>
            <person name="Ireland A."/>
            <person name="Larimer J."/>
            <person name="McCowan C."/>
            <person name="Murphy C."/>
            <person name="Pearson M."/>
            <person name="Poon T.W."/>
            <person name="Priest M."/>
            <person name="Roberts A."/>
            <person name="Saif S."/>
            <person name="Shea T."/>
            <person name="Sisk P."/>
            <person name="Sykes S."/>
            <person name="Wortman J."/>
            <person name="Nusbaum C."/>
            <person name="Birren B."/>
        </authorList>
    </citation>
    <scope>NUCLEOTIDE SEQUENCE [LARGE SCALE GENOMIC DNA]</scope>
    <source>
        <strain evidence="1 2">CBS 617.96</strain>
    </source>
</reference>
<proteinExistence type="predicted"/>
<dbReference type="AlphaFoldDB" id="W9YWG6"/>
<dbReference type="GeneID" id="19156914"/>
<gene>
    <name evidence="1" type="ORF">A1O1_02013</name>
</gene>
<dbReference type="Proteomes" id="UP000019484">
    <property type="component" value="Unassembled WGS sequence"/>
</dbReference>
<dbReference type="HOGENOM" id="CLU_2277148_0_0_1"/>
<dbReference type="EMBL" id="AMWN01000002">
    <property type="protein sequence ID" value="EXJ93621.1"/>
    <property type="molecule type" value="Genomic_DNA"/>
</dbReference>
<protein>
    <submittedName>
        <fullName evidence="1">Uncharacterized protein</fullName>
    </submittedName>
</protein>
<organism evidence="1 2">
    <name type="scientific">Capronia coronata CBS 617.96</name>
    <dbReference type="NCBI Taxonomy" id="1182541"/>
    <lineage>
        <taxon>Eukaryota</taxon>
        <taxon>Fungi</taxon>
        <taxon>Dikarya</taxon>
        <taxon>Ascomycota</taxon>
        <taxon>Pezizomycotina</taxon>
        <taxon>Eurotiomycetes</taxon>
        <taxon>Chaetothyriomycetidae</taxon>
        <taxon>Chaetothyriales</taxon>
        <taxon>Herpotrichiellaceae</taxon>
        <taxon>Capronia</taxon>
    </lineage>
</organism>
<accession>W9YWG6</accession>
<sequence>MRQLYGAGYLEKESQLPFVVGYIFMQMAQDDQIAKQIGLKVPAVEFRTTSNELLRMAAEQINTMVATKAGEMVTDRMDLVYNLRFADDDEDQDDEDGPNVEI</sequence>
<name>W9YWG6_9EURO</name>